<dbReference type="Proteomes" id="UP001208570">
    <property type="component" value="Unassembled WGS sequence"/>
</dbReference>
<comment type="caution">
    <text evidence="1">The sequence shown here is derived from an EMBL/GenBank/DDBJ whole genome shotgun (WGS) entry which is preliminary data.</text>
</comment>
<keyword evidence="2" id="KW-1185">Reference proteome</keyword>
<proteinExistence type="predicted"/>
<evidence type="ECO:0000313" key="1">
    <source>
        <dbReference type="EMBL" id="KAK2143214.1"/>
    </source>
</evidence>
<dbReference type="AlphaFoldDB" id="A0AAD9MU88"/>
<organism evidence="1 2">
    <name type="scientific">Paralvinella palmiformis</name>
    <dbReference type="NCBI Taxonomy" id="53620"/>
    <lineage>
        <taxon>Eukaryota</taxon>
        <taxon>Metazoa</taxon>
        <taxon>Spiralia</taxon>
        <taxon>Lophotrochozoa</taxon>
        <taxon>Annelida</taxon>
        <taxon>Polychaeta</taxon>
        <taxon>Sedentaria</taxon>
        <taxon>Canalipalpata</taxon>
        <taxon>Terebellida</taxon>
        <taxon>Terebelliformia</taxon>
        <taxon>Alvinellidae</taxon>
        <taxon>Paralvinella</taxon>
    </lineage>
</organism>
<evidence type="ECO:0000313" key="2">
    <source>
        <dbReference type="Proteomes" id="UP001208570"/>
    </source>
</evidence>
<name>A0AAD9MU88_9ANNE</name>
<feature type="non-terminal residue" evidence="1">
    <location>
        <position position="1"/>
    </location>
</feature>
<reference evidence="1" key="1">
    <citation type="journal article" date="2023" name="Mol. Biol. Evol.">
        <title>Third-Generation Sequencing Reveals the Adaptive Role of the Epigenome in Three Deep-Sea Polychaetes.</title>
        <authorList>
            <person name="Perez M."/>
            <person name="Aroh O."/>
            <person name="Sun Y."/>
            <person name="Lan Y."/>
            <person name="Juniper S.K."/>
            <person name="Young C.R."/>
            <person name="Angers B."/>
            <person name="Qian P.Y."/>
        </authorList>
    </citation>
    <scope>NUCLEOTIDE SEQUENCE</scope>
    <source>
        <strain evidence="1">P08H-3</strain>
    </source>
</reference>
<dbReference type="EMBL" id="JAODUP010000864">
    <property type="protein sequence ID" value="KAK2143214.1"/>
    <property type="molecule type" value="Genomic_DNA"/>
</dbReference>
<protein>
    <submittedName>
        <fullName evidence="1">Uncharacterized protein</fullName>
    </submittedName>
</protein>
<gene>
    <name evidence="1" type="ORF">LSH36_864g00000</name>
</gene>
<sequence>TVRRNVGANQKQYQRKCSRNCNKQERQCKYCNYKHRIKKEECPAFRKTCNLCKQEIHFAVKFPKS</sequence>
<accession>A0AAD9MU88</accession>